<dbReference type="EMBL" id="QKQP01000012">
    <property type="protein sequence ID" value="PZD79895.1"/>
    <property type="molecule type" value="Genomic_DNA"/>
</dbReference>
<dbReference type="PANTHER" id="PTHR37809">
    <property type="entry name" value="RIBOSOMAL PROTEIN S12 METHYLTHIOTRANSFERASE ACCESSORY FACTOR YCAO"/>
    <property type="match status" value="1"/>
</dbReference>
<proteinExistence type="predicted"/>
<dbReference type="Gene3D" id="3.30.1330.230">
    <property type="match status" value="1"/>
</dbReference>
<name>A0A2W1KBH9_ACIFR</name>
<dbReference type="PROSITE" id="PS51664">
    <property type="entry name" value="YCAO"/>
    <property type="match status" value="1"/>
</dbReference>
<organism evidence="2 3">
    <name type="scientific">Acidithiobacillus ferrooxidans</name>
    <name type="common">Thiobacillus ferrooxidans</name>
    <dbReference type="NCBI Taxonomy" id="920"/>
    <lineage>
        <taxon>Bacteria</taxon>
        <taxon>Pseudomonadati</taxon>
        <taxon>Pseudomonadota</taxon>
        <taxon>Acidithiobacillia</taxon>
        <taxon>Acidithiobacillales</taxon>
        <taxon>Acidithiobacillaceae</taxon>
        <taxon>Acidithiobacillus</taxon>
    </lineage>
</organism>
<dbReference type="AlphaFoldDB" id="A0A2W1KBH9"/>
<gene>
    <name evidence="2" type="ORF">DN052_15320</name>
</gene>
<dbReference type="Pfam" id="PF02624">
    <property type="entry name" value="YcaO"/>
    <property type="match status" value="1"/>
</dbReference>
<dbReference type="GeneID" id="65281229"/>
<comment type="caution">
    <text evidence="2">The sequence shown here is derived from an EMBL/GenBank/DDBJ whole genome shotgun (WGS) entry which is preliminary data.</text>
</comment>
<accession>A0A2W1KBH9</accession>
<evidence type="ECO:0000313" key="2">
    <source>
        <dbReference type="EMBL" id="PZD79895.1"/>
    </source>
</evidence>
<dbReference type="OrthoDB" id="109999at2"/>
<feature type="domain" description="YcaO" evidence="1">
    <location>
        <begin position="72"/>
        <end position="434"/>
    </location>
</feature>
<dbReference type="RefSeq" id="WP_012536967.1">
    <property type="nucleotide sequence ID" value="NZ_AP025160.1"/>
</dbReference>
<evidence type="ECO:0000259" key="1">
    <source>
        <dbReference type="PROSITE" id="PS51664"/>
    </source>
</evidence>
<sequence>MIFINKPQIYGIFSEATISRKPLWYSDMSFVSIQVNPAIRLTNQKKALKDNAYNNESSNLFVHGALENGIVGVGNDFNLDTAYQKAYSEAVERMSSFLMLEKDIVTEIPHKLEDNGIYYKIPHSNIDKNLMISFTNVIPLARSKKESPVLYPATHVYMGVSNQTCCHESLSTGKAAHVSQDKALVSGALELVERDSFVLFWLSRSGFTEIDHVRYFTNKSISKIFAETSRADISIRLYDITTDLLVPSILCYINQSAFPYNLISTASGLTYEDAIEHCLSEIMLGLISYTLVTESVIHDQLLSSIESTSDDVSLFPNGGPIRFHSDWYACDPGKSEAFDFLNTNRDKHLAPYRGTEFTGLRDLVTHLQKKGINMYYKNIDASHLSCGGRFVVSVVSPDLVPLYNSERHRPLDNLRLIRRIGESGSLNEWPHPFP</sequence>
<dbReference type="PANTHER" id="PTHR37809:SF1">
    <property type="entry name" value="RIBOSOMAL PROTEIN S12 METHYLTHIOTRANSFERASE ACCESSORY FACTOR YCAO"/>
    <property type="match status" value="1"/>
</dbReference>
<protein>
    <recommendedName>
        <fullName evidence="1">YcaO domain-containing protein</fullName>
    </recommendedName>
</protein>
<evidence type="ECO:0000313" key="3">
    <source>
        <dbReference type="Proteomes" id="UP000248886"/>
    </source>
</evidence>
<dbReference type="Proteomes" id="UP000248886">
    <property type="component" value="Unassembled WGS sequence"/>
</dbReference>
<dbReference type="InterPro" id="IPR003776">
    <property type="entry name" value="YcaO-like_dom"/>
</dbReference>
<reference evidence="2 3" key="1">
    <citation type="submission" date="2018-06" db="EMBL/GenBank/DDBJ databases">
        <title>Draft sequence of Acidithiobacillus ferrooxidans CCM 4253.</title>
        <authorList>
            <person name="Moya-Beltran A."/>
            <person name="Castro M."/>
            <person name="Covarrubias P.C."/>
            <person name="Issotta F."/>
            <person name="Janiczek O."/>
            <person name="Mandl M."/>
            <person name="Kucera J."/>
            <person name="Quatrini R."/>
        </authorList>
    </citation>
    <scope>NUCLEOTIDE SEQUENCE [LARGE SCALE GENOMIC DNA]</scope>
    <source>
        <strain evidence="2 3">CCM 4253</strain>
    </source>
</reference>